<reference evidence="1" key="1">
    <citation type="submission" date="2014-11" db="EMBL/GenBank/DDBJ databases">
        <authorList>
            <person name="Amaro Gonzalez C."/>
        </authorList>
    </citation>
    <scope>NUCLEOTIDE SEQUENCE</scope>
</reference>
<dbReference type="AlphaFoldDB" id="A0A0E9T3F4"/>
<sequence>MRWQSYCLTVMQYWTFTRPYHNVLSAQSYLYHE</sequence>
<organism evidence="1">
    <name type="scientific">Anguilla anguilla</name>
    <name type="common">European freshwater eel</name>
    <name type="synonym">Muraena anguilla</name>
    <dbReference type="NCBI Taxonomy" id="7936"/>
    <lineage>
        <taxon>Eukaryota</taxon>
        <taxon>Metazoa</taxon>
        <taxon>Chordata</taxon>
        <taxon>Craniata</taxon>
        <taxon>Vertebrata</taxon>
        <taxon>Euteleostomi</taxon>
        <taxon>Actinopterygii</taxon>
        <taxon>Neopterygii</taxon>
        <taxon>Teleostei</taxon>
        <taxon>Anguilliformes</taxon>
        <taxon>Anguillidae</taxon>
        <taxon>Anguilla</taxon>
    </lineage>
</organism>
<reference evidence="1" key="2">
    <citation type="journal article" date="2015" name="Fish Shellfish Immunol.">
        <title>Early steps in the European eel (Anguilla anguilla)-Vibrio vulnificus interaction in the gills: Role of the RtxA13 toxin.</title>
        <authorList>
            <person name="Callol A."/>
            <person name="Pajuelo D."/>
            <person name="Ebbesson L."/>
            <person name="Teles M."/>
            <person name="MacKenzie S."/>
            <person name="Amaro C."/>
        </authorList>
    </citation>
    <scope>NUCLEOTIDE SEQUENCE</scope>
</reference>
<dbReference type="EMBL" id="GBXM01061077">
    <property type="protein sequence ID" value="JAH47500.1"/>
    <property type="molecule type" value="Transcribed_RNA"/>
</dbReference>
<name>A0A0E9T3F4_ANGAN</name>
<accession>A0A0E9T3F4</accession>
<proteinExistence type="predicted"/>
<evidence type="ECO:0000313" key="1">
    <source>
        <dbReference type="EMBL" id="JAH47500.1"/>
    </source>
</evidence>
<protein>
    <submittedName>
        <fullName evidence="1">Uncharacterized protein</fullName>
    </submittedName>
</protein>